<proteinExistence type="predicted"/>
<evidence type="ECO:0000259" key="1">
    <source>
        <dbReference type="Pfam" id="PF00535"/>
    </source>
</evidence>
<organism evidence="2 3">
    <name type="scientific">Candidatus Pullilachnospira stercoravium</name>
    <dbReference type="NCBI Taxonomy" id="2840913"/>
    <lineage>
        <taxon>Bacteria</taxon>
        <taxon>Bacillati</taxon>
        <taxon>Bacillota</taxon>
        <taxon>Clostridia</taxon>
        <taxon>Lachnospirales</taxon>
        <taxon>Lachnospiraceae</taxon>
        <taxon>Lachnospiraceae incertae sedis</taxon>
        <taxon>Candidatus Pullilachnospira</taxon>
    </lineage>
</organism>
<sequence>MEKCYDASVIIPTYNRELELGLTLEALTRQRTEYTFEVLVADDGSHDHTKAVAEKYRKRLNLRYFYQEDEGYRCTAARNIGIRNARGKICIFLDCGVLLSSQGIQKHLDAHRRREGENCLVLGYTYANYPLNAEEGGQIRRLAEQLDVDTLIEKMPGIGQKDSREGMYQMYGDDLTSWPAPWAVVYGCNLSVPTEFAREIGMFDENFNSWGADDNEFGIRVFLA</sequence>
<dbReference type="PANTHER" id="PTHR43685">
    <property type="entry name" value="GLYCOSYLTRANSFERASE"/>
    <property type="match status" value="1"/>
</dbReference>
<reference evidence="2" key="1">
    <citation type="submission" date="2020-10" db="EMBL/GenBank/DDBJ databases">
        <authorList>
            <person name="Gilroy R."/>
        </authorList>
    </citation>
    <scope>NUCLEOTIDE SEQUENCE</scope>
    <source>
        <strain evidence="2">ChiBcec2-4451</strain>
    </source>
</reference>
<dbReference type="SUPFAM" id="SSF53448">
    <property type="entry name" value="Nucleotide-diphospho-sugar transferases"/>
    <property type="match status" value="1"/>
</dbReference>
<evidence type="ECO:0000313" key="3">
    <source>
        <dbReference type="Proteomes" id="UP000886723"/>
    </source>
</evidence>
<accession>A0A9D1NSB2</accession>
<gene>
    <name evidence="2" type="ORF">IAA63_00565</name>
</gene>
<dbReference type="InterPro" id="IPR029044">
    <property type="entry name" value="Nucleotide-diphossugar_trans"/>
</dbReference>
<feature type="domain" description="Glycosyltransferase 2-like" evidence="1">
    <location>
        <begin position="8"/>
        <end position="113"/>
    </location>
</feature>
<name>A0A9D1NSB2_9FIRM</name>
<reference evidence="2" key="2">
    <citation type="journal article" date="2021" name="PeerJ">
        <title>Extensive microbial diversity within the chicken gut microbiome revealed by metagenomics and culture.</title>
        <authorList>
            <person name="Gilroy R."/>
            <person name="Ravi A."/>
            <person name="Getino M."/>
            <person name="Pursley I."/>
            <person name="Horton D.L."/>
            <person name="Alikhan N.F."/>
            <person name="Baker D."/>
            <person name="Gharbi K."/>
            <person name="Hall N."/>
            <person name="Watson M."/>
            <person name="Adriaenssens E.M."/>
            <person name="Foster-Nyarko E."/>
            <person name="Jarju S."/>
            <person name="Secka A."/>
            <person name="Antonio M."/>
            <person name="Oren A."/>
            <person name="Chaudhuri R.R."/>
            <person name="La Ragione R."/>
            <person name="Hildebrand F."/>
            <person name="Pallen M.J."/>
        </authorList>
    </citation>
    <scope>NUCLEOTIDE SEQUENCE</scope>
    <source>
        <strain evidence="2">ChiBcec2-4451</strain>
    </source>
</reference>
<dbReference type="AlphaFoldDB" id="A0A9D1NSB2"/>
<dbReference type="Proteomes" id="UP000886723">
    <property type="component" value="Unassembled WGS sequence"/>
</dbReference>
<evidence type="ECO:0000313" key="2">
    <source>
        <dbReference type="EMBL" id="HIV11617.1"/>
    </source>
</evidence>
<comment type="caution">
    <text evidence="2">The sequence shown here is derived from an EMBL/GenBank/DDBJ whole genome shotgun (WGS) entry which is preliminary data.</text>
</comment>
<dbReference type="PANTHER" id="PTHR43685:SF3">
    <property type="entry name" value="SLR2126 PROTEIN"/>
    <property type="match status" value="1"/>
</dbReference>
<dbReference type="Pfam" id="PF00535">
    <property type="entry name" value="Glycos_transf_2"/>
    <property type="match status" value="1"/>
</dbReference>
<dbReference type="InterPro" id="IPR001173">
    <property type="entry name" value="Glyco_trans_2-like"/>
</dbReference>
<dbReference type="Gene3D" id="3.90.550.10">
    <property type="entry name" value="Spore Coat Polysaccharide Biosynthesis Protein SpsA, Chain A"/>
    <property type="match status" value="1"/>
</dbReference>
<protein>
    <submittedName>
        <fullName evidence="2">Glycosyltransferase</fullName>
    </submittedName>
</protein>
<feature type="non-terminal residue" evidence="2">
    <location>
        <position position="224"/>
    </location>
</feature>
<dbReference type="InterPro" id="IPR050834">
    <property type="entry name" value="Glycosyltransf_2"/>
</dbReference>
<dbReference type="EMBL" id="DVON01000015">
    <property type="protein sequence ID" value="HIV11617.1"/>
    <property type="molecule type" value="Genomic_DNA"/>
</dbReference>